<keyword evidence="2" id="KW-1185">Reference proteome</keyword>
<protein>
    <submittedName>
        <fullName evidence="1">Uncharacterized protein</fullName>
    </submittedName>
</protein>
<dbReference type="Proteomes" id="UP000030755">
    <property type="component" value="Unassembled WGS sequence"/>
</dbReference>
<accession>A0A075ATC0</accession>
<evidence type="ECO:0000313" key="2">
    <source>
        <dbReference type="Proteomes" id="UP000030755"/>
    </source>
</evidence>
<reference evidence="1 2" key="1">
    <citation type="journal article" date="2013" name="Curr. Biol.">
        <title>Shared signatures of parasitism and phylogenomics unite Cryptomycota and microsporidia.</title>
        <authorList>
            <person name="James T.Y."/>
            <person name="Pelin A."/>
            <person name="Bonen L."/>
            <person name="Ahrendt S."/>
            <person name="Sain D."/>
            <person name="Corradi N."/>
            <person name="Stajich J.E."/>
        </authorList>
    </citation>
    <scope>NUCLEOTIDE SEQUENCE [LARGE SCALE GENOMIC DNA]</scope>
    <source>
        <strain evidence="1 2">CSF55</strain>
    </source>
</reference>
<sequence>ISNISTAVIFLNEKLIFSSLQFKDDLFYNESINAIILKNNKNSEICKFLKLYKKLFCFSHRLKSFGEINWIEILKFKFLFSIGDEKFEIIFLQTDNGITLIEKENIFSLISIQLNFMIEDFIKANSEIEEEKLIDEIFEFILNTFVPLKICRKYFIKLENQIVSFIPNYKNCFTIRFRSGNVIVFQCLSNNSFIIKDGYKRDKQSGNKNSKPFLDFPNKSLFFIDELKSLLVDLSGQLESLYSLSKIKIFFENISDSNFKIIESPNLIANFNVGNINLIIDFTRANNWKIDFKISDLYSLDSISDMDLQSLKTLILSKGEFLDEHSFSSIISLFKAPKSALSSLALLSHEISNVNKNVKIFFPLQKHKAQCINYEDSTLSLTKTFSKNTSVLNILPSMDHANL</sequence>
<proteinExistence type="predicted"/>
<name>A0A075ATC0_ROZAC</name>
<dbReference type="HOGENOM" id="CLU_684385_0_0_1"/>
<gene>
    <name evidence="1" type="ORF">O9G_001980</name>
</gene>
<evidence type="ECO:0000313" key="1">
    <source>
        <dbReference type="EMBL" id="EPZ31970.1"/>
    </source>
</evidence>
<feature type="non-terminal residue" evidence="1">
    <location>
        <position position="1"/>
    </location>
</feature>
<dbReference type="AlphaFoldDB" id="A0A075ATC0"/>
<organism evidence="1 2">
    <name type="scientific">Rozella allomycis (strain CSF55)</name>
    <dbReference type="NCBI Taxonomy" id="988480"/>
    <lineage>
        <taxon>Eukaryota</taxon>
        <taxon>Fungi</taxon>
        <taxon>Fungi incertae sedis</taxon>
        <taxon>Cryptomycota</taxon>
        <taxon>Cryptomycota incertae sedis</taxon>
        <taxon>Rozella</taxon>
    </lineage>
</organism>
<dbReference type="EMBL" id="KE561200">
    <property type="protein sequence ID" value="EPZ31970.1"/>
    <property type="molecule type" value="Genomic_DNA"/>
</dbReference>